<dbReference type="PROSITE" id="PS00674">
    <property type="entry name" value="AAA"/>
    <property type="match status" value="1"/>
</dbReference>
<dbReference type="InterPro" id="IPR003959">
    <property type="entry name" value="ATPase_AAA_core"/>
</dbReference>
<dbReference type="GeneID" id="92374265"/>
<keyword evidence="18" id="KW-1185">Reference proteome</keyword>
<dbReference type="PANTHER" id="PTHR43655">
    <property type="entry name" value="ATP-DEPENDENT PROTEASE"/>
    <property type="match status" value="1"/>
</dbReference>
<dbReference type="GO" id="GO:0046872">
    <property type="term" value="F:metal ion binding"/>
    <property type="evidence" value="ECO:0007669"/>
    <property type="project" value="UniProtKB-KW"/>
</dbReference>
<dbReference type="GO" id="GO:0034982">
    <property type="term" value="P:mitochondrial protein processing"/>
    <property type="evidence" value="ECO:0007669"/>
    <property type="project" value="TreeGrafter"/>
</dbReference>
<dbReference type="InterPro" id="IPR050928">
    <property type="entry name" value="ATP-dep_Zn_Metalloprotease"/>
</dbReference>
<keyword evidence="6 14" id="KW-0547">Nucleotide-binding</keyword>
<evidence type="ECO:0000256" key="15">
    <source>
        <dbReference type="SAM" id="Phobius"/>
    </source>
</evidence>
<dbReference type="InterPro" id="IPR027417">
    <property type="entry name" value="P-loop_NTPase"/>
</dbReference>
<evidence type="ECO:0000256" key="10">
    <source>
        <dbReference type="ARBA" id="ARBA00022946"/>
    </source>
</evidence>
<dbReference type="Gene3D" id="1.20.58.760">
    <property type="entry name" value="Peptidase M41"/>
    <property type="match status" value="1"/>
</dbReference>
<keyword evidence="8" id="KW-0862">Zinc</keyword>
<keyword evidence="3" id="KW-0645">Protease</keyword>
<comment type="caution">
    <text evidence="17">The sequence shown here is derived from an EMBL/GenBank/DDBJ whole genome shotgun (WGS) entry which is preliminary data.</text>
</comment>
<protein>
    <submittedName>
        <fullName evidence="17">ATP-dependent zinc metallopeptidase, putative</fullName>
    </submittedName>
</protein>
<comment type="cofactor">
    <cofactor evidence="1">
        <name>Zn(2+)</name>
        <dbReference type="ChEBI" id="CHEBI:29105"/>
    </cofactor>
</comment>
<evidence type="ECO:0000256" key="12">
    <source>
        <dbReference type="ARBA" id="ARBA00023049"/>
    </source>
</evidence>
<dbReference type="GO" id="GO:0004222">
    <property type="term" value="F:metalloendopeptidase activity"/>
    <property type="evidence" value="ECO:0007669"/>
    <property type="project" value="InterPro"/>
</dbReference>
<dbReference type="VEuPathDB" id="TriTrypDB:TEOVI_000032500"/>
<evidence type="ECO:0000256" key="3">
    <source>
        <dbReference type="ARBA" id="ARBA00022670"/>
    </source>
</evidence>
<dbReference type="EMBL" id="CZPT02000555">
    <property type="protein sequence ID" value="SCU66502.1"/>
    <property type="molecule type" value="Genomic_DNA"/>
</dbReference>
<dbReference type="InterPro" id="IPR003960">
    <property type="entry name" value="ATPase_AAA_CS"/>
</dbReference>
<comment type="similarity">
    <text evidence="14">Belongs to the AAA ATPase family.</text>
</comment>
<keyword evidence="5" id="KW-0479">Metal-binding</keyword>
<dbReference type="GO" id="GO:0005524">
    <property type="term" value="F:ATP binding"/>
    <property type="evidence" value="ECO:0007669"/>
    <property type="project" value="UniProtKB-KW"/>
</dbReference>
<dbReference type="InterPro" id="IPR003593">
    <property type="entry name" value="AAA+_ATPase"/>
</dbReference>
<evidence type="ECO:0000256" key="8">
    <source>
        <dbReference type="ARBA" id="ARBA00022833"/>
    </source>
</evidence>
<dbReference type="Pfam" id="PF01434">
    <property type="entry name" value="Peptidase_M41"/>
    <property type="match status" value="1"/>
</dbReference>
<evidence type="ECO:0000256" key="7">
    <source>
        <dbReference type="ARBA" id="ARBA00022801"/>
    </source>
</evidence>
<dbReference type="Gene3D" id="3.40.50.300">
    <property type="entry name" value="P-loop containing nucleotide triphosphate hydrolases"/>
    <property type="match status" value="1"/>
</dbReference>
<evidence type="ECO:0000256" key="6">
    <source>
        <dbReference type="ARBA" id="ARBA00022741"/>
    </source>
</evidence>
<evidence type="ECO:0000313" key="18">
    <source>
        <dbReference type="Proteomes" id="UP000195570"/>
    </source>
</evidence>
<dbReference type="FunFam" id="1.10.8.60:FF:000325">
    <property type="entry name" value="ATP-dependent zinc metallopeptidase, putative"/>
    <property type="match status" value="1"/>
</dbReference>
<keyword evidence="9 14" id="KW-0067">ATP-binding</keyword>
<evidence type="ECO:0000256" key="1">
    <source>
        <dbReference type="ARBA" id="ARBA00001947"/>
    </source>
</evidence>
<keyword evidence="12" id="KW-0482">Metalloprotease</keyword>
<feature type="transmembrane region" description="Helical" evidence="15">
    <location>
        <begin position="36"/>
        <end position="57"/>
    </location>
</feature>
<dbReference type="PANTHER" id="PTHR43655:SF36">
    <property type="entry name" value="ZINC METALLOPEPTIDASE, PUTATIVE-RELATED"/>
    <property type="match status" value="1"/>
</dbReference>
<feature type="domain" description="AAA+ ATPase" evidence="16">
    <location>
        <begin position="139"/>
        <end position="279"/>
    </location>
</feature>
<keyword evidence="4 15" id="KW-0812">Transmembrane</keyword>
<evidence type="ECO:0000256" key="14">
    <source>
        <dbReference type="RuleBase" id="RU003651"/>
    </source>
</evidence>
<dbReference type="Pfam" id="PF00004">
    <property type="entry name" value="AAA"/>
    <property type="match status" value="1"/>
</dbReference>
<dbReference type="SMART" id="SM00382">
    <property type="entry name" value="AAA"/>
    <property type="match status" value="1"/>
</dbReference>
<comment type="subcellular location">
    <subcellularLocation>
        <location evidence="2">Membrane</location>
        <topology evidence="2">Multi-pass membrane protein</topology>
    </subcellularLocation>
</comment>
<keyword evidence="7" id="KW-0378">Hydrolase</keyword>
<dbReference type="GO" id="GO:0004176">
    <property type="term" value="F:ATP-dependent peptidase activity"/>
    <property type="evidence" value="ECO:0007669"/>
    <property type="project" value="InterPro"/>
</dbReference>
<dbReference type="Proteomes" id="UP000195570">
    <property type="component" value="Unassembled WGS sequence"/>
</dbReference>
<evidence type="ECO:0000256" key="11">
    <source>
        <dbReference type="ARBA" id="ARBA00022989"/>
    </source>
</evidence>
<dbReference type="Gene3D" id="1.10.8.60">
    <property type="match status" value="1"/>
</dbReference>
<evidence type="ECO:0000313" key="17">
    <source>
        <dbReference type="EMBL" id="SCU66502.1"/>
    </source>
</evidence>
<proteinExistence type="inferred from homology"/>
<evidence type="ECO:0000256" key="9">
    <source>
        <dbReference type="ARBA" id="ARBA00022840"/>
    </source>
</evidence>
<dbReference type="InterPro" id="IPR000642">
    <property type="entry name" value="Peptidase_M41"/>
</dbReference>
<evidence type="ECO:0000256" key="4">
    <source>
        <dbReference type="ARBA" id="ARBA00022692"/>
    </source>
</evidence>
<dbReference type="SUPFAM" id="SSF140990">
    <property type="entry name" value="FtsH protease domain-like"/>
    <property type="match status" value="1"/>
</dbReference>
<evidence type="ECO:0000259" key="16">
    <source>
        <dbReference type="SMART" id="SM00382"/>
    </source>
</evidence>
<keyword evidence="13 15" id="KW-0472">Membrane</keyword>
<accession>A0A1G4I483</accession>
<keyword evidence="10" id="KW-0809">Transit peptide</keyword>
<dbReference type="AlphaFoldDB" id="A0A1G4I483"/>
<evidence type="ECO:0000256" key="2">
    <source>
        <dbReference type="ARBA" id="ARBA00004141"/>
    </source>
</evidence>
<keyword evidence="11 15" id="KW-1133">Transmembrane helix</keyword>
<gene>
    <name evidence="17" type="ORF">TEOVI_000032500</name>
</gene>
<evidence type="ECO:0000256" key="13">
    <source>
        <dbReference type="ARBA" id="ARBA00023136"/>
    </source>
</evidence>
<organism evidence="17 18">
    <name type="scientific">Trypanosoma equiperdum</name>
    <dbReference type="NCBI Taxonomy" id="5694"/>
    <lineage>
        <taxon>Eukaryota</taxon>
        <taxon>Discoba</taxon>
        <taxon>Euglenozoa</taxon>
        <taxon>Kinetoplastea</taxon>
        <taxon>Metakinetoplastina</taxon>
        <taxon>Trypanosomatida</taxon>
        <taxon>Trypanosomatidae</taxon>
        <taxon>Trypanosoma</taxon>
    </lineage>
</organism>
<sequence length="577" mass="62694">MDPLSRDARSSNLPSYYRGFYDAQQRRPTKNVEPSVTQAVGGAFLAAVPLAALYFFLRRRSAAAVNVAAPNAKPSGFFADVMKAMQKQMNPLGDKNFRVDVTDTKFKDVIGIPEAVEEIQQYVKFLQTPERFTRLGARLPKGCLLTGQPGTGKTLLAKAVAGEAGVPFFSCSGADFIEVYAGSGPKRVRELFAEAKKVAPSVVFLDEIDAVGTRGGEQDAGGVTSEENRTVNQLLAELDGLGASEAVVVFAATNFMDNIDKALLREGRFDRKIEVPMPDRQAREDLFRHYLKRIVASDVEVKAQRLAGLTPGVSPAAISTIVNEAALAAAVRGDGEVTEQTLLPAVDDVLIGKKHRSYMTDAALRRVALHESGHALVAWLLPQQPDVVKLSVTPRGCAAGFTQQLGREALDMPTDLSLFTDLCVLLAGRLAEATRYDGLTTGAQDDYQRATQAAIQQFLSFGMSQSVGLLAYEPQRLNEGRIYQRHSEKAQAMAEVEAARLVEVAQRFTQTLIAANANTLHRVADALVVKRELLSDELAALMGKRGTVRLTKEAKEALAEFLRKAEEHRPSFSDVTA</sequence>
<name>A0A1G4I483_TRYEQ</name>
<dbReference type="RefSeq" id="XP_067077942.1">
    <property type="nucleotide sequence ID" value="XM_067221841.1"/>
</dbReference>
<evidence type="ECO:0000256" key="5">
    <source>
        <dbReference type="ARBA" id="ARBA00022723"/>
    </source>
</evidence>
<dbReference type="InterPro" id="IPR037219">
    <property type="entry name" value="Peptidase_M41-like"/>
</dbReference>
<dbReference type="GO" id="GO:0005745">
    <property type="term" value="C:m-AAA complex"/>
    <property type="evidence" value="ECO:0007669"/>
    <property type="project" value="TreeGrafter"/>
</dbReference>
<dbReference type="SUPFAM" id="SSF52540">
    <property type="entry name" value="P-loop containing nucleoside triphosphate hydrolases"/>
    <property type="match status" value="1"/>
</dbReference>
<reference evidence="17" key="1">
    <citation type="submission" date="2016-09" db="EMBL/GenBank/DDBJ databases">
        <authorList>
            <person name="Hebert L."/>
            <person name="Moumen B."/>
        </authorList>
    </citation>
    <scope>NUCLEOTIDE SEQUENCE [LARGE SCALE GENOMIC DNA]</scope>
    <source>
        <strain evidence="17">OVI</strain>
    </source>
</reference>
<dbReference type="FunFam" id="3.40.50.300:FF:000277">
    <property type="entry name" value="ATP-dependent zinc metalloprotease FtsH"/>
    <property type="match status" value="1"/>
</dbReference>
<dbReference type="GO" id="GO:0016887">
    <property type="term" value="F:ATP hydrolysis activity"/>
    <property type="evidence" value="ECO:0007669"/>
    <property type="project" value="InterPro"/>
</dbReference>